<evidence type="ECO:0000313" key="1">
    <source>
        <dbReference type="EMBL" id="GAA4912330.1"/>
    </source>
</evidence>
<dbReference type="PANTHER" id="PTHR43434">
    <property type="entry name" value="PHOSPHOGLYCOLATE PHOSPHATASE"/>
    <property type="match status" value="1"/>
</dbReference>
<proteinExistence type="predicted"/>
<dbReference type="InterPro" id="IPR036412">
    <property type="entry name" value="HAD-like_sf"/>
</dbReference>
<dbReference type="CDD" id="cd01427">
    <property type="entry name" value="HAD_like"/>
    <property type="match status" value="1"/>
</dbReference>
<dbReference type="Gene3D" id="3.40.50.1000">
    <property type="entry name" value="HAD superfamily/HAD-like"/>
    <property type="match status" value="2"/>
</dbReference>
<protein>
    <submittedName>
        <fullName evidence="1">HAD family hydrolase</fullName>
    </submittedName>
</protein>
<dbReference type="PANTHER" id="PTHR43434:SF1">
    <property type="entry name" value="PHOSPHOGLYCOLATE PHOSPHATASE"/>
    <property type="match status" value="1"/>
</dbReference>
<dbReference type="InterPro" id="IPR050155">
    <property type="entry name" value="HAD-like_hydrolase_sf"/>
</dbReference>
<dbReference type="NCBIfam" id="TIGR01549">
    <property type="entry name" value="HAD-SF-IA-v1"/>
    <property type="match status" value="2"/>
</dbReference>
<sequence length="540" mass="58219">MTLTSLPAALRRTPRALLLDFGGVIILTAKRPEGRREFAQALSHRLEEAGAPVAAERLEQCLAAGAAGLKHWKHSSSRRREPRELTVAEIIGDFYFSDLEDPARALLTGWGAELLDEMSTALTDHNLRDGVPELISYAQQNGIALGIVSNAHSGRSHRRLLTALGLDGVFGTQIYSDEAGIRKPHPDMLGRAARGLGVDLKDAWYVGDTMDRDLVAGRRAGVGAVILTRSQHTDNPPFPIDDTAEAVVDNPAELLQLLQATEPAEVLAAESDPAVDQDDAAGTAASSGAVPVRALLLDHGGVISDTVKPQQPFAEAAEAVEQALLRAGCPVAEGRGLEIIEAAHQRYKEYKDAQEAQGTYKEVTPRLYWGEFTKESVTPQQTEVLLAEAESLQMPLYRSKSHKREREGIRDLLLHCKEAGIPVIIVSNTICGRGVRSIIAGYGLDHLVAGWVCSDELGLKKPHPDIFRYALRMASVAPEEAVMVGDKPFNDAMGAQQVGIGRRILTRGGSGTDAELQQALETGWATSVVDHPGQILALLN</sequence>
<dbReference type="SFLD" id="SFLDS00003">
    <property type="entry name" value="Haloacid_Dehalogenase"/>
    <property type="match status" value="2"/>
</dbReference>
<accession>A0ABP9FTJ1</accession>
<name>A0ABP9FTJ1_9MICC</name>
<dbReference type="GO" id="GO:0016787">
    <property type="term" value="F:hydrolase activity"/>
    <property type="evidence" value="ECO:0007669"/>
    <property type="project" value="UniProtKB-KW"/>
</dbReference>
<evidence type="ECO:0000313" key="2">
    <source>
        <dbReference type="Proteomes" id="UP001500368"/>
    </source>
</evidence>
<dbReference type="InterPro" id="IPR023214">
    <property type="entry name" value="HAD_sf"/>
</dbReference>
<dbReference type="InterPro" id="IPR006439">
    <property type="entry name" value="HAD-SF_hydro_IA"/>
</dbReference>
<dbReference type="EMBL" id="BAABLW010000002">
    <property type="protein sequence ID" value="GAA4912330.1"/>
    <property type="molecule type" value="Genomic_DNA"/>
</dbReference>
<dbReference type="PRINTS" id="PR00413">
    <property type="entry name" value="HADHALOGNASE"/>
</dbReference>
<dbReference type="Proteomes" id="UP001500368">
    <property type="component" value="Unassembled WGS sequence"/>
</dbReference>
<keyword evidence="2" id="KW-1185">Reference proteome</keyword>
<dbReference type="SFLD" id="SFLDG01129">
    <property type="entry name" value="C1.5:_HAD__Beta-PGM__Phosphata"/>
    <property type="match status" value="2"/>
</dbReference>
<reference evidence="2" key="1">
    <citation type="journal article" date="2019" name="Int. J. Syst. Evol. Microbiol.">
        <title>The Global Catalogue of Microorganisms (GCM) 10K type strain sequencing project: providing services to taxonomists for standard genome sequencing and annotation.</title>
        <authorList>
            <consortium name="The Broad Institute Genomics Platform"/>
            <consortium name="The Broad Institute Genome Sequencing Center for Infectious Disease"/>
            <person name="Wu L."/>
            <person name="Ma J."/>
        </authorList>
    </citation>
    <scope>NUCLEOTIDE SEQUENCE [LARGE SCALE GENOMIC DNA]</scope>
    <source>
        <strain evidence="2">JCM 19129</strain>
    </source>
</reference>
<dbReference type="SUPFAM" id="SSF56784">
    <property type="entry name" value="HAD-like"/>
    <property type="match status" value="2"/>
</dbReference>
<organism evidence="1 2">
    <name type="scientific">Nesterenkonia rhizosphaerae</name>
    <dbReference type="NCBI Taxonomy" id="1348272"/>
    <lineage>
        <taxon>Bacteria</taxon>
        <taxon>Bacillati</taxon>
        <taxon>Actinomycetota</taxon>
        <taxon>Actinomycetes</taxon>
        <taxon>Micrococcales</taxon>
        <taxon>Micrococcaceae</taxon>
        <taxon>Nesterenkonia</taxon>
    </lineage>
</organism>
<gene>
    <name evidence="1" type="ORF">GCM10025790_03600</name>
</gene>
<comment type="caution">
    <text evidence="1">The sequence shown here is derived from an EMBL/GenBank/DDBJ whole genome shotgun (WGS) entry which is preliminary data.</text>
</comment>
<dbReference type="RefSeq" id="WP_345476391.1">
    <property type="nucleotide sequence ID" value="NZ_BAABLW010000002.1"/>
</dbReference>
<dbReference type="Pfam" id="PF00702">
    <property type="entry name" value="Hydrolase"/>
    <property type="match status" value="2"/>
</dbReference>
<keyword evidence="1" id="KW-0378">Hydrolase</keyword>